<dbReference type="RefSeq" id="WP_146962755.1">
    <property type="nucleotide sequence ID" value="NZ_CP042467.1"/>
</dbReference>
<dbReference type="InterPro" id="IPR003607">
    <property type="entry name" value="HD/PDEase_dom"/>
</dbReference>
<evidence type="ECO:0000256" key="1">
    <source>
        <dbReference type="ARBA" id="ARBA00001638"/>
    </source>
</evidence>
<evidence type="ECO:0000256" key="2">
    <source>
        <dbReference type="ARBA" id="ARBA00001936"/>
    </source>
</evidence>
<proteinExistence type="predicted"/>
<dbReference type="GO" id="GO:0046872">
    <property type="term" value="F:metal ion binding"/>
    <property type="evidence" value="ECO:0007669"/>
    <property type="project" value="UniProtKB-KW"/>
</dbReference>
<dbReference type="GO" id="GO:0002953">
    <property type="term" value="F:5'-deoxynucleotidase activity"/>
    <property type="evidence" value="ECO:0007669"/>
    <property type="project" value="UniProtKB-EC"/>
</dbReference>
<dbReference type="GO" id="GO:0005737">
    <property type="term" value="C:cytoplasm"/>
    <property type="evidence" value="ECO:0007669"/>
    <property type="project" value="TreeGrafter"/>
</dbReference>
<accession>A0A5B8XUC0</accession>
<name>A0A5B8XUC0_9DELT</name>
<dbReference type="PANTHER" id="PTHR11845:SF13">
    <property type="entry name" value="5'-DEOXYNUCLEOTIDASE HDDC2"/>
    <property type="match status" value="1"/>
</dbReference>
<comment type="catalytic activity">
    <reaction evidence="1">
        <text>a 2'-deoxyribonucleoside 5'-phosphate + H2O = a 2'-deoxyribonucleoside + phosphate</text>
        <dbReference type="Rhea" id="RHEA:36167"/>
        <dbReference type="ChEBI" id="CHEBI:15377"/>
        <dbReference type="ChEBI" id="CHEBI:18274"/>
        <dbReference type="ChEBI" id="CHEBI:43474"/>
        <dbReference type="ChEBI" id="CHEBI:65317"/>
        <dbReference type="EC" id="3.1.3.89"/>
    </reaction>
</comment>
<dbReference type="EMBL" id="CP042467">
    <property type="protein sequence ID" value="QED29522.1"/>
    <property type="molecule type" value="Genomic_DNA"/>
</dbReference>
<evidence type="ECO:0000256" key="7">
    <source>
        <dbReference type="ARBA" id="ARBA00022801"/>
    </source>
</evidence>
<evidence type="ECO:0000256" key="4">
    <source>
        <dbReference type="ARBA" id="ARBA00011738"/>
    </source>
</evidence>
<keyword evidence="6" id="KW-0479">Metal-binding</keyword>
<dbReference type="EC" id="3.1.3.89" evidence="5"/>
<protein>
    <recommendedName>
        <fullName evidence="5">5'-deoxynucleotidase</fullName>
        <ecNumber evidence="5">3.1.3.89</ecNumber>
    </recommendedName>
</protein>
<evidence type="ECO:0000259" key="8">
    <source>
        <dbReference type="SMART" id="SM00471"/>
    </source>
</evidence>
<sequence>MQLLDILNFTERLEALPRTGWLNAGVSPCENISSHVFHVALITMWLCDQVEGVDEACALKMALLHDIGESLIGDLTPESKRLLGDVAHEAERNAVEKIVGTGEWLELWERYHRRECPESKVVKAADVIHLYSKALRYSEQRGANVSEFFTQRPSTGIPSADAVITDIFERWGKTTK</sequence>
<keyword evidence="7 9" id="KW-0378">Hydrolase</keyword>
<organism evidence="9 10">
    <name type="scientific">Microvenator marinus</name>
    <dbReference type="NCBI Taxonomy" id="2600177"/>
    <lineage>
        <taxon>Bacteria</taxon>
        <taxon>Deltaproteobacteria</taxon>
        <taxon>Bradymonadales</taxon>
        <taxon>Microvenatoraceae</taxon>
        <taxon>Microvenator</taxon>
    </lineage>
</organism>
<feature type="domain" description="HD/PDEase" evidence="8">
    <location>
        <begin position="28"/>
        <end position="140"/>
    </location>
</feature>
<dbReference type="InterPro" id="IPR006674">
    <property type="entry name" value="HD_domain"/>
</dbReference>
<dbReference type="SMART" id="SM00471">
    <property type="entry name" value="HDc"/>
    <property type="match status" value="1"/>
</dbReference>
<comment type="subunit">
    <text evidence="4">Homodimer.</text>
</comment>
<dbReference type="InterPro" id="IPR039356">
    <property type="entry name" value="YfbR/HDDC2"/>
</dbReference>
<dbReference type="CDD" id="cd00077">
    <property type="entry name" value="HDc"/>
    <property type="match status" value="1"/>
</dbReference>
<evidence type="ECO:0000313" key="9">
    <source>
        <dbReference type="EMBL" id="QED29522.1"/>
    </source>
</evidence>
<evidence type="ECO:0000313" key="10">
    <source>
        <dbReference type="Proteomes" id="UP000321595"/>
    </source>
</evidence>
<dbReference type="SUPFAM" id="SSF109604">
    <property type="entry name" value="HD-domain/PDEase-like"/>
    <property type="match status" value="1"/>
</dbReference>
<dbReference type="OrthoDB" id="9786155at2"/>
<dbReference type="Gene3D" id="1.10.3210.10">
    <property type="entry name" value="Hypothetical protein af1432"/>
    <property type="match status" value="1"/>
</dbReference>
<dbReference type="Pfam" id="PF13023">
    <property type="entry name" value="HD_3"/>
    <property type="match status" value="1"/>
</dbReference>
<dbReference type="AlphaFoldDB" id="A0A5B8XUC0"/>
<reference evidence="9 10" key="1">
    <citation type="submission" date="2019-08" db="EMBL/GenBank/DDBJ databases">
        <authorList>
            <person name="Liang Q."/>
        </authorList>
    </citation>
    <scope>NUCLEOTIDE SEQUENCE [LARGE SCALE GENOMIC DNA]</scope>
    <source>
        <strain evidence="9 10">V1718</strain>
    </source>
</reference>
<keyword evidence="10" id="KW-1185">Reference proteome</keyword>
<evidence type="ECO:0000256" key="6">
    <source>
        <dbReference type="ARBA" id="ARBA00022723"/>
    </source>
</evidence>
<dbReference type="PANTHER" id="PTHR11845">
    <property type="entry name" value="5'-DEOXYNUCLEOTIDASE HDDC2"/>
    <property type="match status" value="1"/>
</dbReference>
<evidence type="ECO:0000256" key="5">
    <source>
        <dbReference type="ARBA" id="ARBA00012964"/>
    </source>
</evidence>
<dbReference type="Proteomes" id="UP000321595">
    <property type="component" value="Chromosome"/>
</dbReference>
<gene>
    <name evidence="9" type="ORF">FRD01_20240</name>
</gene>
<comment type="cofactor">
    <cofactor evidence="3">
        <name>Co(2+)</name>
        <dbReference type="ChEBI" id="CHEBI:48828"/>
    </cofactor>
</comment>
<evidence type="ECO:0000256" key="3">
    <source>
        <dbReference type="ARBA" id="ARBA00001941"/>
    </source>
</evidence>
<dbReference type="KEGG" id="bbae:FRD01_20240"/>
<comment type="cofactor">
    <cofactor evidence="2">
        <name>Mn(2+)</name>
        <dbReference type="ChEBI" id="CHEBI:29035"/>
    </cofactor>
</comment>